<dbReference type="PANTHER" id="PTHR31027:SF2">
    <property type="entry name" value="LEBERCILIN DOMAIN-CONTAINING PROTEIN"/>
    <property type="match status" value="1"/>
</dbReference>
<organism evidence="3 4">
    <name type="scientific">Schizophyllum amplum</name>
    <dbReference type="NCBI Taxonomy" id="97359"/>
    <lineage>
        <taxon>Eukaryota</taxon>
        <taxon>Fungi</taxon>
        <taxon>Dikarya</taxon>
        <taxon>Basidiomycota</taxon>
        <taxon>Agaricomycotina</taxon>
        <taxon>Agaricomycetes</taxon>
        <taxon>Agaricomycetidae</taxon>
        <taxon>Agaricales</taxon>
        <taxon>Schizophyllaceae</taxon>
        <taxon>Schizophyllum</taxon>
    </lineage>
</organism>
<dbReference type="Proteomes" id="UP000320762">
    <property type="component" value="Unassembled WGS sequence"/>
</dbReference>
<evidence type="ECO:0000256" key="1">
    <source>
        <dbReference type="SAM" id="Coils"/>
    </source>
</evidence>
<evidence type="ECO:0000313" key="3">
    <source>
        <dbReference type="EMBL" id="TRM67568.1"/>
    </source>
</evidence>
<dbReference type="GO" id="GO:0003729">
    <property type="term" value="F:mRNA binding"/>
    <property type="evidence" value="ECO:0007669"/>
    <property type="project" value="TreeGrafter"/>
</dbReference>
<feature type="coiled-coil region" evidence="1">
    <location>
        <begin position="242"/>
        <end position="314"/>
    </location>
</feature>
<dbReference type="AlphaFoldDB" id="A0A550CRZ9"/>
<dbReference type="OrthoDB" id="2195113at2759"/>
<dbReference type="PANTHER" id="PTHR31027">
    <property type="entry name" value="NUCLEAR SEGREGATION PROTEIN BFR1"/>
    <property type="match status" value="1"/>
</dbReference>
<feature type="compositionally biased region" description="Low complexity" evidence="2">
    <location>
        <begin position="1"/>
        <end position="20"/>
    </location>
</feature>
<evidence type="ECO:0000256" key="2">
    <source>
        <dbReference type="SAM" id="MobiDB-lite"/>
    </source>
</evidence>
<keyword evidence="4" id="KW-1185">Reference proteome</keyword>
<evidence type="ECO:0000313" key="4">
    <source>
        <dbReference type="Proteomes" id="UP000320762"/>
    </source>
</evidence>
<dbReference type="GO" id="GO:0042175">
    <property type="term" value="C:nuclear outer membrane-endoplasmic reticulum membrane network"/>
    <property type="evidence" value="ECO:0007669"/>
    <property type="project" value="TreeGrafter"/>
</dbReference>
<feature type="region of interest" description="Disordered" evidence="2">
    <location>
        <begin position="476"/>
        <end position="522"/>
    </location>
</feature>
<sequence length="540" mass="58768">MPAPKAKAAATNGAPKGKPASASSTNGAATPVPKDTSSDAQGAAGRPDKQLYDAEQEKIKKDIDALQAKLSAVRDNISGATAKGTTSERRTQLRAELDGIRGQQSNNKASRGKILDQVKTIQDGIQKKIKDLNAAKSKASFKSVAEVDAHVKSLEKQVESGSMRVVDEKRALQEISQLKRSRRTVESFQNDQASIEADRARLDELRQQLDDPDFKAASDRYDTIKAELDEIKKVEDVAYAGRSKLFAERDELQAEINTLYNQKRESTRLYRDANDRYWNKVNEDRARRAERARAQRAADELAKKQETAQRLREEAEAPAFQAEIEDCQTLIDYLSGKSGSAAPELKTAAVTEKGADVAGVPKLEIRKVDAAPEGAVVRKKKGAEDEEYFVAGKGKKGKKQPQAKAAPADTDKLNVPFATLSALLALSIPPPANHGDVPRVIEDLGTKKAWFEANQRRVTQENVARAEAEIKRLTGKAEEAKVEADTNPDEILPPNGGGERPSELPSTPQADDIQSMGVPTEEVDQKLETVAEAEAEATAS</sequence>
<gene>
    <name evidence="3" type="ORF">BD626DRAFT_479165</name>
</gene>
<evidence type="ECO:0008006" key="5">
    <source>
        <dbReference type="Google" id="ProtNLM"/>
    </source>
</evidence>
<keyword evidence="1" id="KW-0175">Coiled coil</keyword>
<comment type="caution">
    <text evidence="3">The sequence shown here is derived from an EMBL/GenBank/DDBJ whole genome shotgun (WGS) entry which is preliminary data.</text>
</comment>
<dbReference type="GO" id="GO:0005783">
    <property type="term" value="C:endoplasmic reticulum"/>
    <property type="evidence" value="ECO:0007669"/>
    <property type="project" value="TreeGrafter"/>
</dbReference>
<feature type="compositionally biased region" description="Basic and acidic residues" evidence="2">
    <location>
        <begin position="46"/>
        <end position="56"/>
    </location>
</feature>
<dbReference type="STRING" id="97359.A0A550CRZ9"/>
<proteinExistence type="predicted"/>
<accession>A0A550CRZ9</accession>
<protein>
    <recommendedName>
        <fullName evidence="5">Nuclear segregation protein Bfr1</fullName>
    </recommendedName>
</protein>
<feature type="region of interest" description="Disordered" evidence="2">
    <location>
        <begin position="1"/>
        <end position="56"/>
    </location>
</feature>
<reference evidence="3 4" key="1">
    <citation type="journal article" date="2019" name="New Phytol.">
        <title>Comparative genomics reveals unique wood-decay strategies and fruiting body development in the Schizophyllaceae.</title>
        <authorList>
            <person name="Almasi E."/>
            <person name="Sahu N."/>
            <person name="Krizsan K."/>
            <person name="Balint B."/>
            <person name="Kovacs G.M."/>
            <person name="Kiss B."/>
            <person name="Cseklye J."/>
            <person name="Drula E."/>
            <person name="Henrissat B."/>
            <person name="Nagy I."/>
            <person name="Chovatia M."/>
            <person name="Adam C."/>
            <person name="LaButti K."/>
            <person name="Lipzen A."/>
            <person name="Riley R."/>
            <person name="Grigoriev I.V."/>
            <person name="Nagy L.G."/>
        </authorList>
    </citation>
    <scope>NUCLEOTIDE SEQUENCE [LARGE SCALE GENOMIC DNA]</scope>
    <source>
        <strain evidence="3 4">NL-1724</strain>
    </source>
</reference>
<dbReference type="GO" id="GO:1990904">
    <property type="term" value="C:ribonucleoprotein complex"/>
    <property type="evidence" value="ECO:0007669"/>
    <property type="project" value="TreeGrafter"/>
</dbReference>
<name>A0A550CRZ9_9AGAR</name>
<dbReference type="GO" id="GO:0008298">
    <property type="term" value="P:intracellular mRNA localization"/>
    <property type="evidence" value="ECO:0007669"/>
    <property type="project" value="TreeGrafter"/>
</dbReference>
<dbReference type="InterPro" id="IPR039604">
    <property type="entry name" value="Bfr1"/>
</dbReference>
<dbReference type="EMBL" id="VDMD01000002">
    <property type="protein sequence ID" value="TRM67568.1"/>
    <property type="molecule type" value="Genomic_DNA"/>
</dbReference>